<accession>A0ABR9DRA6</accession>
<dbReference type="Proteomes" id="UP000642107">
    <property type="component" value="Unassembled WGS sequence"/>
</dbReference>
<protein>
    <submittedName>
        <fullName evidence="2">Fused MFS/spermidine synthase</fullName>
    </submittedName>
</protein>
<proteinExistence type="predicted"/>
<dbReference type="SUPFAM" id="SSF53335">
    <property type="entry name" value="S-adenosyl-L-methionine-dependent methyltransferases"/>
    <property type="match status" value="1"/>
</dbReference>
<dbReference type="EMBL" id="JACZDF010000004">
    <property type="protein sequence ID" value="MBD9699693.1"/>
    <property type="molecule type" value="Genomic_DNA"/>
</dbReference>
<keyword evidence="3" id="KW-1185">Reference proteome</keyword>
<feature type="region of interest" description="Disordered" evidence="1">
    <location>
        <begin position="1"/>
        <end position="20"/>
    </location>
</feature>
<gene>
    <name evidence="2" type="ORF">IGS67_09355</name>
</gene>
<evidence type="ECO:0000313" key="3">
    <source>
        <dbReference type="Proteomes" id="UP000642107"/>
    </source>
</evidence>
<feature type="region of interest" description="Disordered" evidence="1">
    <location>
        <begin position="288"/>
        <end position="324"/>
    </location>
</feature>
<reference evidence="2 3" key="1">
    <citation type="submission" date="2020-09" db="EMBL/GenBank/DDBJ databases">
        <title>Flavimobilis rhizosphaerae sp. nov., isolated from rhizosphere soil of Spartina alterniflora.</title>
        <authorList>
            <person name="Hanqin C."/>
        </authorList>
    </citation>
    <scope>NUCLEOTIDE SEQUENCE [LARGE SCALE GENOMIC DNA]</scope>
    <source>
        <strain evidence="2 3">GY 10621</strain>
    </source>
</reference>
<comment type="caution">
    <text evidence="2">The sequence shown here is derived from an EMBL/GenBank/DDBJ whole genome shotgun (WGS) entry which is preliminary data.</text>
</comment>
<dbReference type="Gene3D" id="3.40.50.150">
    <property type="entry name" value="Vaccinia Virus protein VP39"/>
    <property type="match status" value="1"/>
</dbReference>
<name>A0ABR9DRA6_9MICO</name>
<evidence type="ECO:0000256" key="1">
    <source>
        <dbReference type="SAM" id="MobiDB-lite"/>
    </source>
</evidence>
<organism evidence="2 3">
    <name type="scientific">Flavimobilis rhizosphaerae</name>
    <dbReference type="NCBI Taxonomy" id="2775421"/>
    <lineage>
        <taxon>Bacteria</taxon>
        <taxon>Bacillati</taxon>
        <taxon>Actinomycetota</taxon>
        <taxon>Actinomycetes</taxon>
        <taxon>Micrococcales</taxon>
        <taxon>Jonesiaceae</taxon>
        <taxon>Flavimobilis</taxon>
    </lineage>
</organism>
<dbReference type="NCBIfam" id="NF037959">
    <property type="entry name" value="MFS_SpdSyn"/>
    <property type="match status" value="1"/>
</dbReference>
<evidence type="ECO:0000313" key="2">
    <source>
        <dbReference type="EMBL" id="MBD9699693.1"/>
    </source>
</evidence>
<sequence>MARRTSRRRSNTEPPTFALPNGPVEITTGTAEAIVDRDDPRGVTVLVNGVPSSYVHEDPSVLAFEYMEHMAALLDAVTPGPVRAVHVGAAGCTLPRWIEARRPGSRQVAIDPDPTLLELVRTWFDLPRSPVLRLRAEDGRAALATSAPASADVVIRDAFAGDTTPAHLTTTGWANDVCRVLRPGGLYLANIADRAPLRLARAEVATLLEGLVSAPDAGPEPARWASVALVAEPAVLKGRRYGNLVLAAVRAGAPGPDLGGAHVERALRRLAVPASLVDGDALTRFAAGAAPREDPARCAAPGADEPVTSEPALAEPHVEEPGDV</sequence>
<dbReference type="RefSeq" id="WP_192279959.1">
    <property type="nucleotide sequence ID" value="NZ_JACZDF010000004.1"/>
</dbReference>
<dbReference type="InterPro" id="IPR029063">
    <property type="entry name" value="SAM-dependent_MTases_sf"/>
</dbReference>